<accession>A0A3R9KUY3</accession>
<keyword evidence="1" id="KW-0812">Transmembrane</keyword>
<proteinExistence type="predicted"/>
<feature type="transmembrane region" description="Helical" evidence="1">
    <location>
        <begin position="220"/>
        <end position="241"/>
    </location>
</feature>
<evidence type="ECO:0000313" key="2">
    <source>
        <dbReference type="EMBL" id="RSD26807.1"/>
    </source>
</evidence>
<keyword evidence="1" id="KW-1133">Transmembrane helix</keyword>
<dbReference type="OrthoDB" id="1795989at2"/>
<evidence type="ECO:0000313" key="3">
    <source>
        <dbReference type="Proteomes" id="UP000279911"/>
    </source>
</evidence>
<dbReference type="EMBL" id="RSFW01000014">
    <property type="protein sequence ID" value="RSD26807.1"/>
    <property type="molecule type" value="Genomic_DNA"/>
</dbReference>
<dbReference type="RefSeq" id="WP_125480466.1">
    <property type="nucleotide sequence ID" value="NZ_RSFW01000014.1"/>
</dbReference>
<protein>
    <submittedName>
        <fullName evidence="2">Uncharacterized protein</fullName>
    </submittedName>
</protein>
<gene>
    <name evidence="2" type="ORF">EJA10_13195</name>
</gene>
<name>A0A3R9KUY3_9BACI</name>
<feature type="transmembrane region" description="Helical" evidence="1">
    <location>
        <begin position="63"/>
        <end position="83"/>
    </location>
</feature>
<dbReference type="AlphaFoldDB" id="A0A3R9KUY3"/>
<sequence length="249" mass="27682">MMYLTKVSLLDVVAKQFRFKLKSFRGMFTSLMLLQVMAILFSLGGEGGGGGGSDTFSYDMKFYSGNIIMAFMLIWAFISAIVVTTQAYRYDDYAFVANRLSSHLANILFLGWASVIGGVTFALASQSLKLSVLFLKDREFIESHPLTLLQMTEGLAATILYLFLFTAIGYLVGMLVQWNKIFMIILPGLLFGSLFLNVLLGSESTFVIDIGQFFVRETSFLLFTLKVLLASALTYGIAAWVSNSLEVRK</sequence>
<evidence type="ECO:0000256" key="1">
    <source>
        <dbReference type="SAM" id="Phobius"/>
    </source>
</evidence>
<keyword evidence="1" id="KW-0472">Membrane</keyword>
<reference evidence="3" key="1">
    <citation type="submission" date="2018-12" db="EMBL/GenBank/DDBJ databases">
        <title>Bacillus chawlae sp. nov., Bacillus glennii sp. nov., and Bacillus saganii sp. nov. Isolated from the Vehicle Assembly Building at Kennedy Space Center where the Viking Spacecraft were Assembled.</title>
        <authorList>
            <person name="Seuylemezian A."/>
            <person name="Vaishampayan P."/>
        </authorList>
    </citation>
    <scope>NUCLEOTIDE SEQUENCE [LARGE SCALE GENOMIC DNA]</scope>
    <source>
        <strain evidence="3">DSM 13966</strain>
    </source>
</reference>
<feature type="transmembrane region" description="Helical" evidence="1">
    <location>
        <begin position="181"/>
        <end position="200"/>
    </location>
</feature>
<feature type="transmembrane region" description="Helical" evidence="1">
    <location>
        <begin position="104"/>
        <end position="124"/>
    </location>
</feature>
<comment type="caution">
    <text evidence="2">The sequence shown here is derived from an EMBL/GenBank/DDBJ whole genome shotgun (WGS) entry which is preliminary data.</text>
</comment>
<organism evidence="2 3">
    <name type="scientific">Mesobacillus subterraneus</name>
    <dbReference type="NCBI Taxonomy" id="285983"/>
    <lineage>
        <taxon>Bacteria</taxon>
        <taxon>Bacillati</taxon>
        <taxon>Bacillota</taxon>
        <taxon>Bacilli</taxon>
        <taxon>Bacillales</taxon>
        <taxon>Bacillaceae</taxon>
        <taxon>Mesobacillus</taxon>
    </lineage>
</organism>
<feature type="transmembrane region" description="Helical" evidence="1">
    <location>
        <begin position="24"/>
        <end position="43"/>
    </location>
</feature>
<feature type="transmembrane region" description="Helical" evidence="1">
    <location>
        <begin position="155"/>
        <end position="176"/>
    </location>
</feature>
<dbReference type="Proteomes" id="UP000279911">
    <property type="component" value="Unassembled WGS sequence"/>
</dbReference>